<organism evidence="1 2">
    <name type="scientific">Pseudomonas phage PaMx74</name>
    <dbReference type="NCBI Taxonomy" id="1175663"/>
    <lineage>
        <taxon>Viruses</taxon>
        <taxon>Duplodnaviria</taxon>
        <taxon>Heunggongvirae</taxon>
        <taxon>Uroviricota</taxon>
        <taxon>Caudoviricetes</taxon>
        <taxon>Mesyanzhinovviridae</taxon>
        <taxon>Bradleyvirinae</taxon>
        <taxon>Cinvestavvirus</taxon>
        <taxon>Cinvestavvirus PaMx74</taxon>
        <taxon>Pamexvirus PaMx74</taxon>
    </lineage>
</organism>
<protein>
    <submittedName>
        <fullName evidence="1">Uncharacterized protein</fullName>
    </submittedName>
</protein>
<gene>
    <name evidence="1" type="ORF">PaMx74_03</name>
</gene>
<dbReference type="EMBL" id="JQ067093">
    <property type="protein sequence ID" value="ALH23542.1"/>
    <property type="molecule type" value="Genomic_DNA"/>
</dbReference>
<keyword evidence="2" id="KW-1185">Reference proteome</keyword>
<reference evidence="1 2" key="1">
    <citation type="journal article" date="2012" name="Appl. Environ. Microbiol.">
        <title>High Diversity and Novel Species of Pseudomonas aeruginosa Bacteriophages.</title>
        <authorList>
            <person name="Sepulveda-Robles O."/>
            <person name="Kameyama L."/>
            <person name="Guarneros G."/>
        </authorList>
    </citation>
    <scope>NUCLEOTIDE SEQUENCE [LARGE SCALE GENOMIC DNA]</scope>
</reference>
<sequence length="136" mass="16485">MRQRAIKRAHERIARRLRARHQGIRPQPEQGLFNFRCHENCVEYLRTHPGRGLRIAETVYLDEDEPILHYVVVDGDRYLEVTLGWRAEQLEYYLVRVLDERDHARIHSEFNRSLADWTEEFTSWFDRRVLGIERVL</sequence>
<dbReference type="RefSeq" id="YP_009199442.1">
    <property type="nucleotide sequence ID" value="NC_028809.1"/>
</dbReference>
<proteinExistence type="predicted"/>
<name>A0A0S0MZR2_9CAUD</name>
<accession>A0A0S0MZR2</accession>
<dbReference type="KEGG" id="vg:26626469"/>
<evidence type="ECO:0000313" key="2">
    <source>
        <dbReference type="Proteomes" id="UP000203864"/>
    </source>
</evidence>
<dbReference type="GeneID" id="26626469"/>
<evidence type="ECO:0000313" key="1">
    <source>
        <dbReference type="EMBL" id="ALH23542.1"/>
    </source>
</evidence>
<dbReference type="OrthoDB" id="34565at10239"/>
<dbReference type="Proteomes" id="UP000203864">
    <property type="component" value="Segment"/>
</dbReference>